<evidence type="ECO:0000256" key="2">
    <source>
        <dbReference type="ARBA" id="ARBA00023125"/>
    </source>
</evidence>
<dbReference type="Proteomes" id="UP000662931">
    <property type="component" value="Chromosome 1"/>
</dbReference>
<keyword evidence="4" id="KW-0539">Nucleus</keyword>
<keyword evidence="2" id="KW-0238">DNA-binding</keyword>
<keyword evidence="7" id="KW-1185">Reference proteome</keyword>
<dbReference type="GO" id="GO:0000981">
    <property type="term" value="F:DNA-binding transcription factor activity, RNA polymerase II-specific"/>
    <property type="evidence" value="ECO:0007669"/>
    <property type="project" value="TreeGrafter"/>
</dbReference>
<dbReference type="CDD" id="cd12148">
    <property type="entry name" value="fungal_TF_MHR"/>
    <property type="match status" value="1"/>
</dbReference>
<evidence type="ECO:0008006" key="8">
    <source>
        <dbReference type="Google" id="ProtNLM"/>
    </source>
</evidence>
<proteinExistence type="predicted"/>
<accession>A0A875RSN9</accession>
<evidence type="ECO:0000256" key="5">
    <source>
        <dbReference type="SAM" id="MobiDB-lite"/>
    </source>
</evidence>
<keyword evidence="3" id="KW-0804">Transcription</keyword>
<protein>
    <recommendedName>
        <fullName evidence="8">Transcription factor domain-containing protein</fullName>
    </recommendedName>
</protein>
<keyword evidence="1" id="KW-0805">Transcription regulation</keyword>
<dbReference type="InterPro" id="IPR050675">
    <property type="entry name" value="OAF3"/>
</dbReference>
<evidence type="ECO:0000256" key="3">
    <source>
        <dbReference type="ARBA" id="ARBA00023163"/>
    </source>
</evidence>
<gene>
    <name evidence="6" type="ORF">FOA43_000018</name>
</gene>
<dbReference type="GO" id="GO:0045944">
    <property type="term" value="P:positive regulation of transcription by RNA polymerase II"/>
    <property type="evidence" value="ECO:0007669"/>
    <property type="project" value="TreeGrafter"/>
</dbReference>
<evidence type="ECO:0000313" key="6">
    <source>
        <dbReference type="EMBL" id="QPG72717.1"/>
    </source>
</evidence>
<dbReference type="GO" id="GO:0000978">
    <property type="term" value="F:RNA polymerase II cis-regulatory region sequence-specific DNA binding"/>
    <property type="evidence" value="ECO:0007669"/>
    <property type="project" value="TreeGrafter"/>
</dbReference>
<dbReference type="GeneID" id="62193419"/>
<evidence type="ECO:0000313" key="7">
    <source>
        <dbReference type="Proteomes" id="UP000662931"/>
    </source>
</evidence>
<organism evidence="6 7">
    <name type="scientific">Eeniella nana</name>
    <name type="common">Yeast</name>
    <name type="synonym">Brettanomyces nanus</name>
    <dbReference type="NCBI Taxonomy" id="13502"/>
    <lineage>
        <taxon>Eukaryota</taxon>
        <taxon>Fungi</taxon>
        <taxon>Dikarya</taxon>
        <taxon>Ascomycota</taxon>
        <taxon>Saccharomycotina</taxon>
        <taxon>Pichiomycetes</taxon>
        <taxon>Pichiales</taxon>
        <taxon>Pichiaceae</taxon>
        <taxon>Brettanomyces</taxon>
    </lineage>
</organism>
<name>A0A875RSN9_EENNA</name>
<sequence length="882" mass="100431">MCAYDGPPNWNMDGSRRFDSPNSDLPLPQKSPKSFSDIKELSRTPMAFLNMDPGDSQAPSEASVLAIPSTAISSMPIHMPPPRYNTISTPSLNVRMDGLPPLYAPTDVAVTIQTLKRRVDVLEANLHDDAQNAQDVISLAVAEDGRNAISFGVKKNRMLALGSFKGPVVWKRDPFMQTLFTSFRSIKNRLETKILAGGKKLQDKDNGPRYLVGLKNMERQVKLRKKMNKMKVSRPEDYGSLRTKMESMFPPENIFKWHLERFFHYIYPFYPIFDEYTVKSYADRIVKYQHPDHKVVLDIEDKSDIVRAATLLLILRLSYISLYLETETENPFVSRKEHLDILLHPIEANAIVLVRMTLEKVNFLRKTSLEDFQLLLLMRMYQIIAPEDGDGGDYTDGTVFVGLLTSTAMCIGLNRKVDLPLNTETFARSNDSFQDLWAKLWKVCLGCDLELSVVYGKKPYLEGSDSDNPSPTVVIRNSNLPNFNIDRFSIGSLAKFGQIYAPLYDLVRMLHRVSNFPTVLEVQEKVASTIFLCERLYPIRNLFANAPQYMRYDDVSLEIVNTVKARLVVDPFLLNVNYYLLVHFEKRNALNNFLSAFDSAVDLSLDCMRLAIRSFNSLFNVMSVHALMLTPYILQAVGKVSQFFLYFAVHLLVVKARLEKRLAGDSERKAEEAAKDQIEKLIGRVAKVMKLIIKCTSISLDHYYSSFRGYGAYACMIGWIENGGKPILNFDDERWEMYPNLLEKFNCEHFRKLNEKLESFLEEDYCKVLSVRNKRWTSDGDAKGVVSLEKESMKMKTDGKGVTIGDYVDDKSNGDPGEQITTDVTNIQEEFPVSSNGTSDIVDPDFLLTNPSFGDTDLEEWLENPEFMDSLDMLADFGLSSF</sequence>
<dbReference type="PANTHER" id="PTHR31069:SF33">
    <property type="entry name" value="OLEATE ACTIVATED TRANSCRIPTION FACTOR 3"/>
    <property type="match status" value="1"/>
</dbReference>
<feature type="region of interest" description="Disordered" evidence="5">
    <location>
        <begin position="1"/>
        <end position="36"/>
    </location>
</feature>
<evidence type="ECO:0000256" key="1">
    <source>
        <dbReference type="ARBA" id="ARBA00023015"/>
    </source>
</evidence>
<dbReference type="OrthoDB" id="2943660at2759"/>
<reference evidence="6" key="1">
    <citation type="submission" date="2020-10" db="EMBL/GenBank/DDBJ databases">
        <authorList>
            <person name="Roach M.J.R."/>
        </authorList>
    </citation>
    <scope>NUCLEOTIDE SEQUENCE</scope>
    <source>
        <strain evidence="6">CBS 1945</strain>
    </source>
</reference>
<dbReference type="RefSeq" id="XP_038776282.1">
    <property type="nucleotide sequence ID" value="XM_038920354.1"/>
</dbReference>
<evidence type="ECO:0000256" key="4">
    <source>
        <dbReference type="ARBA" id="ARBA00023242"/>
    </source>
</evidence>
<dbReference type="PANTHER" id="PTHR31069">
    <property type="entry name" value="OLEATE-ACTIVATED TRANSCRIPTION FACTOR 1-RELATED"/>
    <property type="match status" value="1"/>
</dbReference>
<dbReference type="AlphaFoldDB" id="A0A875RSN9"/>
<dbReference type="GO" id="GO:0005634">
    <property type="term" value="C:nucleus"/>
    <property type="evidence" value="ECO:0007669"/>
    <property type="project" value="TreeGrafter"/>
</dbReference>
<dbReference type="KEGG" id="bnn:FOA43_000018"/>
<dbReference type="EMBL" id="CP064812">
    <property type="protein sequence ID" value="QPG72717.1"/>
    <property type="molecule type" value="Genomic_DNA"/>
</dbReference>